<evidence type="ECO:0000313" key="1">
    <source>
        <dbReference type="EMBL" id="TFY75308.1"/>
    </source>
</evidence>
<evidence type="ECO:0008006" key="3">
    <source>
        <dbReference type="Google" id="ProtNLM"/>
    </source>
</evidence>
<name>A0A4Y9ZP60_9AGAM</name>
<reference evidence="1 2" key="1">
    <citation type="submission" date="2019-02" db="EMBL/GenBank/DDBJ databases">
        <title>Genome sequencing of the rare red list fungi Hericium alpestre (H. flagellum).</title>
        <authorList>
            <person name="Buettner E."/>
            <person name="Kellner H."/>
        </authorList>
    </citation>
    <scope>NUCLEOTIDE SEQUENCE [LARGE SCALE GENOMIC DNA]</scope>
    <source>
        <strain evidence="1 2">DSM 108284</strain>
    </source>
</reference>
<keyword evidence="2" id="KW-1185">Reference proteome</keyword>
<dbReference type="Proteomes" id="UP000298061">
    <property type="component" value="Unassembled WGS sequence"/>
</dbReference>
<dbReference type="AlphaFoldDB" id="A0A4Y9ZP60"/>
<organism evidence="1 2">
    <name type="scientific">Hericium alpestre</name>
    <dbReference type="NCBI Taxonomy" id="135208"/>
    <lineage>
        <taxon>Eukaryota</taxon>
        <taxon>Fungi</taxon>
        <taxon>Dikarya</taxon>
        <taxon>Basidiomycota</taxon>
        <taxon>Agaricomycotina</taxon>
        <taxon>Agaricomycetes</taxon>
        <taxon>Russulales</taxon>
        <taxon>Hericiaceae</taxon>
        <taxon>Hericium</taxon>
    </lineage>
</organism>
<dbReference type="EMBL" id="SFCI01001632">
    <property type="protein sequence ID" value="TFY75308.1"/>
    <property type="molecule type" value="Genomic_DNA"/>
</dbReference>
<accession>A0A4Y9ZP60</accession>
<proteinExistence type="predicted"/>
<dbReference type="Gene3D" id="3.80.10.10">
    <property type="entry name" value="Ribonuclease Inhibitor"/>
    <property type="match status" value="1"/>
</dbReference>
<protein>
    <recommendedName>
        <fullName evidence="3">F-box domain-containing protein</fullName>
    </recommendedName>
</protein>
<evidence type="ECO:0000313" key="2">
    <source>
        <dbReference type="Proteomes" id="UP000298061"/>
    </source>
</evidence>
<sequence length="477" mass="53669">MMARAKSAPLTINLLFYNSEESALVTEHAFHTRELMLAARRINLQETFQSLTSPAPILECLEICNMGEEAVMLPVNIFAGNTPSLHHITLQGVIFSWSGPIFRDLTHLNVTSLDDEASVLIASEDSHLGSIEPTSQYEQLFNALARMPALRKLDLAYCIPSRLHHHITRLLVILSCLELLSLTGTLAACTGIIQHITIPTSCTIILKCDTGDSQPIDGLVHFLNRHASRREMPSLHSLVISRIPAYIVSSSPIYVYLWSTCKPRGTPDGEPLITIQLTSSPTYLQSLESLCSVLPLDDLRVLEVDLSYNDWPSNTWIDMFGRCRDVEHVSLKGTNVISFCRTLIRTRDKGPGTAKTVERLFFKHLKSLEVCNVNLLDMDNGYGQPLHMLLATWLSRRQELLDGDKAFSKGEKASEVENVDNRLERLQVTQCSVMDKYVWGLRVVTQNLVWDHYEGRNARVEESEESEESEDESVHDI</sequence>
<gene>
    <name evidence="1" type="ORF">EWM64_g8704</name>
</gene>
<dbReference type="SUPFAM" id="SSF52047">
    <property type="entry name" value="RNI-like"/>
    <property type="match status" value="1"/>
</dbReference>
<comment type="caution">
    <text evidence="1">The sequence shown here is derived from an EMBL/GenBank/DDBJ whole genome shotgun (WGS) entry which is preliminary data.</text>
</comment>
<dbReference type="InterPro" id="IPR032675">
    <property type="entry name" value="LRR_dom_sf"/>
</dbReference>